<protein>
    <recommendedName>
        <fullName evidence="14">Btz domain-containing protein</fullName>
    </recommendedName>
</protein>
<proteinExistence type="inferred from homology"/>
<feature type="compositionally biased region" description="Polar residues" evidence="13">
    <location>
        <begin position="1"/>
        <end position="12"/>
    </location>
</feature>
<dbReference type="Pfam" id="PF09405">
    <property type="entry name" value="Btz"/>
    <property type="match status" value="1"/>
</dbReference>
<dbReference type="GO" id="GO:0000184">
    <property type="term" value="P:nuclear-transcribed mRNA catabolic process, nonsense-mediated decay"/>
    <property type="evidence" value="ECO:0007669"/>
    <property type="project" value="UniProtKB-KW"/>
</dbReference>
<feature type="compositionally biased region" description="Basic and acidic residues" evidence="13">
    <location>
        <begin position="258"/>
        <end position="317"/>
    </location>
</feature>
<keyword evidence="16" id="KW-1185">Reference proteome</keyword>
<sequence>MVHYESMNSPSRSRVIFLEAPRPQDFALRMSRREGRDSDSNRREGRDSDSKRHRSRFDQEPSPKRSRRDGKPVTERPFPPNSLNLDSGDQSARDQKHRRRLQDALPLEAPVAPDPKVQTGALNKETDNKTNGDRDGAKQSSESTEVPRSRSFFQHDDRGSARQVGRSFSRRAGTERGWWRDSKDQQSERSTSRRATNEVQQKDEKSQVRRDDNAWRHDGYFEMEADPKPLAKKRPSFREKKIVVDSQNADEAPVEPVKPSHPDHPLVGNEKREERGHPDRPLVGNERREERGDYNSRYSKRPERPYARYGDTKRAEAQRGNFSSRDRYDGGGNYRGRDRFTEVQGYRPSGVSVEKWKHDLFDDANRSPTPKNEEDQIAKVEALLAS</sequence>
<feature type="compositionally biased region" description="Basic and acidic residues" evidence="13">
    <location>
        <begin position="324"/>
        <end position="341"/>
    </location>
</feature>
<keyword evidence="6" id="KW-0507">mRNA processing</keyword>
<dbReference type="GO" id="GO:0005634">
    <property type="term" value="C:nucleus"/>
    <property type="evidence" value="ECO:0007669"/>
    <property type="project" value="UniProtKB-SubCell"/>
</dbReference>
<keyword evidence="10" id="KW-0866">Nonsense-mediated mRNA decay</keyword>
<keyword evidence="4" id="KW-0813">Transport</keyword>
<feature type="compositionally biased region" description="Polar residues" evidence="13">
    <location>
        <begin position="81"/>
        <end position="90"/>
    </location>
</feature>
<keyword evidence="9" id="KW-0694">RNA-binding</keyword>
<feature type="compositionally biased region" description="Basic and acidic residues" evidence="13">
    <location>
        <begin position="200"/>
        <end position="229"/>
    </location>
</feature>
<evidence type="ECO:0000256" key="10">
    <source>
        <dbReference type="ARBA" id="ARBA00023161"/>
    </source>
</evidence>
<evidence type="ECO:0000256" key="2">
    <source>
        <dbReference type="ARBA" id="ARBA00004496"/>
    </source>
</evidence>
<name>A0ABC8R8P1_9AQUA</name>
<dbReference type="Proteomes" id="UP001642360">
    <property type="component" value="Unassembled WGS sequence"/>
</dbReference>
<feature type="compositionally biased region" description="Basic and acidic residues" evidence="13">
    <location>
        <begin position="124"/>
        <end position="137"/>
    </location>
</feature>
<gene>
    <name evidence="15" type="ORF">ILEXP_LOCUS8942</name>
</gene>
<evidence type="ECO:0000256" key="7">
    <source>
        <dbReference type="ARBA" id="ARBA00022816"/>
    </source>
</evidence>
<feature type="region of interest" description="Disordered" evidence="13">
    <location>
        <begin position="1"/>
        <end position="351"/>
    </location>
</feature>
<evidence type="ECO:0000313" key="15">
    <source>
        <dbReference type="EMBL" id="CAK9141361.1"/>
    </source>
</evidence>
<dbReference type="PANTHER" id="PTHR36364:SF1">
    <property type="entry name" value="OS03G0203000 PROTEIN"/>
    <property type="match status" value="1"/>
</dbReference>
<feature type="compositionally biased region" description="Basic and acidic residues" evidence="13">
    <location>
        <begin position="31"/>
        <end position="74"/>
    </location>
</feature>
<feature type="domain" description="Btz" evidence="14">
    <location>
        <begin position="123"/>
        <end position="234"/>
    </location>
</feature>
<dbReference type="PANTHER" id="PTHR36364">
    <property type="entry name" value="OS03G0203000 PROTEIN"/>
    <property type="match status" value="1"/>
</dbReference>
<dbReference type="EMBL" id="CAUOFW020001128">
    <property type="protein sequence ID" value="CAK9141361.1"/>
    <property type="molecule type" value="Genomic_DNA"/>
</dbReference>
<dbReference type="GO" id="GO:0003723">
    <property type="term" value="F:RNA binding"/>
    <property type="evidence" value="ECO:0007669"/>
    <property type="project" value="UniProtKB-KW"/>
</dbReference>
<comment type="similarity">
    <text evidence="3">Belongs to the CASC3 family.</text>
</comment>
<dbReference type="GO" id="GO:0005737">
    <property type="term" value="C:cytoplasm"/>
    <property type="evidence" value="ECO:0007669"/>
    <property type="project" value="UniProtKB-SubCell"/>
</dbReference>
<evidence type="ECO:0000256" key="12">
    <source>
        <dbReference type="ARBA" id="ARBA00023242"/>
    </source>
</evidence>
<accession>A0ABC8R8P1</accession>
<evidence type="ECO:0000256" key="11">
    <source>
        <dbReference type="ARBA" id="ARBA00023187"/>
    </source>
</evidence>
<dbReference type="GO" id="GO:0006417">
    <property type="term" value="P:regulation of translation"/>
    <property type="evidence" value="ECO:0007669"/>
    <property type="project" value="UniProtKB-KW"/>
</dbReference>
<dbReference type="InterPro" id="IPR018545">
    <property type="entry name" value="Btz_dom"/>
</dbReference>
<evidence type="ECO:0000259" key="14">
    <source>
        <dbReference type="Pfam" id="PF09405"/>
    </source>
</evidence>
<evidence type="ECO:0000256" key="9">
    <source>
        <dbReference type="ARBA" id="ARBA00022884"/>
    </source>
</evidence>
<reference evidence="15 16" key="1">
    <citation type="submission" date="2024-02" db="EMBL/GenBank/DDBJ databases">
        <authorList>
            <person name="Vignale AGUSTIN F."/>
            <person name="Sosa J E."/>
            <person name="Modenutti C."/>
        </authorList>
    </citation>
    <scope>NUCLEOTIDE SEQUENCE [LARGE SCALE GENOMIC DNA]</scope>
</reference>
<keyword evidence="11" id="KW-0508">mRNA splicing</keyword>
<comment type="subcellular location">
    <subcellularLocation>
        <location evidence="2">Cytoplasm</location>
    </subcellularLocation>
    <subcellularLocation>
        <location evidence="1">Nucleus</location>
    </subcellularLocation>
</comment>
<organism evidence="15 16">
    <name type="scientific">Ilex paraguariensis</name>
    <name type="common">yerba mate</name>
    <dbReference type="NCBI Taxonomy" id="185542"/>
    <lineage>
        <taxon>Eukaryota</taxon>
        <taxon>Viridiplantae</taxon>
        <taxon>Streptophyta</taxon>
        <taxon>Embryophyta</taxon>
        <taxon>Tracheophyta</taxon>
        <taxon>Spermatophyta</taxon>
        <taxon>Magnoliopsida</taxon>
        <taxon>eudicotyledons</taxon>
        <taxon>Gunneridae</taxon>
        <taxon>Pentapetalae</taxon>
        <taxon>asterids</taxon>
        <taxon>campanulids</taxon>
        <taxon>Aquifoliales</taxon>
        <taxon>Aquifoliaceae</taxon>
        <taxon>Ilex</taxon>
    </lineage>
</organism>
<evidence type="ECO:0000256" key="13">
    <source>
        <dbReference type="SAM" id="MobiDB-lite"/>
    </source>
</evidence>
<dbReference type="AlphaFoldDB" id="A0ABC8R8P1"/>
<evidence type="ECO:0000256" key="8">
    <source>
        <dbReference type="ARBA" id="ARBA00022845"/>
    </source>
</evidence>
<feature type="compositionally biased region" description="Basic and acidic residues" evidence="13">
    <location>
        <begin position="145"/>
        <end position="160"/>
    </location>
</feature>
<evidence type="ECO:0000256" key="6">
    <source>
        <dbReference type="ARBA" id="ARBA00022664"/>
    </source>
</evidence>
<dbReference type="GO" id="GO:0006397">
    <property type="term" value="P:mRNA processing"/>
    <property type="evidence" value="ECO:0007669"/>
    <property type="project" value="UniProtKB-KW"/>
</dbReference>
<keyword evidence="12" id="KW-0539">Nucleus</keyword>
<keyword evidence="8" id="KW-0810">Translation regulation</keyword>
<keyword evidence="7" id="KW-0509">mRNA transport</keyword>
<dbReference type="GO" id="GO:0008380">
    <property type="term" value="P:RNA splicing"/>
    <property type="evidence" value="ECO:0007669"/>
    <property type="project" value="UniProtKB-KW"/>
</dbReference>
<evidence type="ECO:0000256" key="5">
    <source>
        <dbReference type="ARBA" id="ARBA00022490"/>
    </source>
</evidence>
<comment type="caution">
    <text evidence="15">The sequence shown here is derived from an EMBL/GenBank/DDBJ whole genome shotgun (WGS) entry which is preliminary data.</text>
</comment>
<dbReference type="GO" id="GO:0051028">
    <property type="term" value="P:mRNA transport"/>
    <property type="evidence" value="ECO:0007669"/>
    <property type="project" value="UniProtKB-KW"/>
</dbReference>
<evidence type="ECO:0000256" key="1">
    <source>
        <dbReference type="ARBA" id="ARBA00004123"/>
    </source>
</evidence>
<keyword evidence="5" id="KW-0963">Cytoplasm</keyword>
<evidence type="ECO:0000256" key="3">
    <source>
        <dbReference type="ARBA" id="ARBA00009548"/>
    </source>
</evidence>
<feature type="compositionally biased region" description="Basic and acidic residues" evidence="13">
    <location>
        <begin position="172"/>
        <end position="191"/>
    </location>
</feature>
<evidence type="ECO:0000313" key="16">
    <source>
        <dbReference type="Proteomes" id="UP001642360"/>
    </source>
</evidence>
<evidence type="ECO:0000256" key="4">
    <source>
        <dbReference type="ARBA" id="ARBA00022448"/>
    </source>
</evidence>